<dbReference type="KEGG" id="ppsc:EHS13_08555"/>
<gene>
    <name evidence="1" type="ORF">EHS13_08555</name>
</gene>
<proteinExistence type="predicted"/>
<dbReference type="InterPro" id="IPR011024">
    <property type="entry name" value="G_crystallin-like"/>
</dbReference>
<reference evidence="2" key="1">
    <citation type="submission" date="2018-11" db="EMBL/GenBank/DDBJ databases">
        <title>Complete genome sequence of Paenibacillus sp. ML311-T8.</title>
        <authorList>
            <person name="Nam Y.-D."/>
            <person name="Kang J."/>
            <person name="Chung W.-H."/>
            <person name="Park Y.S."/>
        </authorList>
    </citation>
    <scope>NUCLEOTIDE SEQUENCE [LARGE SCALE GENOMIC DNA]</scope>
    <source>
        <strain evidence="2">ML311-T8</strain>
    </source>
</reference>
<dbReference type="EMBL" id="CP034235">
    <property type="protein sequence ID" value="QGQ94926.1"/>
    <property type="molecule type" value="Genomic_DNA"/>
</dbReference>
<sequence length="145" mass="16162">MLKKAVIRQERRPVLTLFADSNFVGRFLRFRGNLGVRSLSVFNFNDLLSSFRLSGNSSSTLVLFADDNYQGNRRIFRGPINDVSFLSGFNDVTSSFILSRNRLSNSDIDDIQDEAVAPANFGEVINNGTVTSKRKPAVKKPVGKK</sequence>
<protein>
    <submittedName>
        <fullName evidence="1">Uncharacterized protein</fullName>
    </submittedName>
</protein>
<accession>A0A6B8RHS3</accession>
<name>A0A6B8RHS3_9BACL</name>
<dbReference type="AlphaFoldDB" id="A0A6B8RHS3"/>
<dbReference type="Gene3D" id="2.60.20.10">
    <property type="entry name" value="Crystallins"/>
    <property type="match status" value="1"/>
</dbReference>
<dbReference type="RefSeq" id="WP_155699937.1">
    <property type="nucleotide sequence ID" value="NZ_CP034235.1"/>
</dbReference>
<dbReference type="OrthoDB" id="2654857at2"/>
<evidence type="ECO:0000313" key="1">
    <source>
        <dbReference type="EMBL" id="QGQ94926.1"/>
    </source>
</evidence>
<organism evidence="1 2">
    <name type="scientific">Paenibacillus psychroresistens</name>
    <dbReference type="NCBI Taxonomy" id="1778678"/>
    <lineage>
        <taxon>Bacteria</taxon>
        <taxon>Bacillati</taxon>
        <taxon>Bacillota</taxon>
        <taxon>Bacilli</taxon>
        <taxon>Bacillales</taxon>
        <taxon>Paenibacillaceae</taxon>
        <taxon>Paenibacillus</taxon>
    </lineage>
</organism>
<evidence type="ECO:0000313" key="2">
    <source>
        <dbReference type="Proteomes" id="UP000426246"/>
    </source>
</evidence>
<keyword evidence="2" id="KW-1185">Reference proteome</keyword>
<dbReference type="Proteomes" id="UP000426246">
    <property type="component" value="Chromosome"/>
</dbReference>
<dbReference type="SUPFAM" id="SSF49695">
    <property type="entry name" value="gamma-Crystallin-like"/>
    <property type="match status" value="1"/>
</dbReference>